<keyword evidence="2" id="KW-1185">Reference proteome</keyword>
<dbReference type="RefSeq" id="WP_150434131.1">
    <property type="nucleotide sequence ID" value="NZ_VYKJ01000002.1"/>
</dbReference>
<reference evidence="1 2" key="1">
    <citation type="submission" date="2019-09" db="EMBL/GenBank/DDBJ databases">
        <authorList>
            <person name="Li Y."/>
        </authorList>
    </citation>
    <scope>NUCLEOTIDE SEQUENCE [LARGE SCALE GENOMIC DNA]</scope>
    <source>
        <strain evidence="1 2">L3-3HA</strain>
    </source>
</reference>
<dbReference type="AlphaFoldDB" id="A0A5J5G4U5"/>
<protein>
    <submittedName>
        <fullName evidence="1">Virulence factor</fullName>
    </submittedName>
</protein>
<dbReference type="Pfam" id="PF10139">
    <property type="entry name" value="Virul_Fac"/>
    <property type="match status" value="2"/>
</dbReference>
<accession>A0A5J5G4U5</accession>
<dbReference type="InterPro" id="IPR017030">
    <property type="entry name" value="Vir_effector_SfrC"/>
</dbReference>
<evidence type="ECO:0000313" key="1">
    <source>
        <dbReference type="EMBL" id="KAA9001895.1"/>
    </source>
</evidence>
<sequence length="817" mass="90897">MKSLTPKQQSTQLNHQLQSVAQGVDQAIDWVELARKQSERLDIEADRLIVKLRRHRNKARHLSETVLRDVAIGFFGRAQAGKSYLISALASDEDGCLGTAFGGRQLDYSSQINPSSQSAALVTRFTRQSEVKNTAWPVQLTLLSEVDIARILATAFLHDPRQQERPQTPDERYINEHLKTLAMHRQSEAVAGVSSDDVVALWDALSRQDRRRQPRLEADFWPMAVELAPCLSIDDRASLFSILWGERSELTAAYRHFAWTLQYLSGAPRVLAPLSALVDDNSQPTNGIIDGTSLGRLHSAADPVIQVRPVINGRAGKILELTLAELTMLSVELLIPLRSATREPLFEHVDLLDFPGFGGDFNHPLRSDATPLAPYALAHTLLHAKAMFLLERYTDNQAMNLLMVSTAASDRTETRAVGQALDYWVRQTQGESAQIRSRRKPGLIWVLTAHDQRVVQGKNHDEAVQRYVGNPGDAWGSMLALDKRGTARMAGWLTREVRREVKLERIDEQLSELRRELVDNLLSSWYQPTNSVDPASKQRIAQTLIKGLQARAGVHGELLERLLPARDDLRRLYLQLVQTNGRPRVDVPENASALSGVEPFGIGISIDLFDDAPDVASDSGASGIATDSDGGHETDYARQVYRYWINHLRSLPDNGPLVELLGVAKPVIEMLMEELITASFRLNIGHALQDTLAASTHRERDVDRLVSRVLTVLGDFVAWLGFQQMAEALRPESRINRGQKIFAKPKSPAINLDATNRLTRLAPTPTNNTASYIYDWLVGLSETIVLNAGYAGGSEINRNQRKQLGAILQQIKPDDAA</sequence>
<dbReference type="OrthoDB" id="1060501at2"/>
<dbReference type="Proteomes" id="UP000335415">
    <property type="component" value="Unassembled WGS sequence"/>
</dbReference>
<gene>
    <name evidence="1" type="ORF">FJU30_06325</name>
</gene>
<dbReference type="EMBL" id="VYKJ01000002">
    <property type="protein sequence ID" value="KAA9001895.1"/>
    <property type="molecule type" value="Genomic_DNA"/>
</dbReference>
<organism evidence="1 2">
    <name type="scientific">Affinibrenneria salicis</name>
    <dbReference type="NCBI Taxonomy" id="2590031"/>
    <lineage>
        <taxon>Bacteria</taxon>
        <taxon>Pseudomonadati</taxon>
        <taxon>Pseudomonadota</taxon>
        <taxon>Gammaproteobacteria</taxon>
        <taxon>Enterobacterales</taxon>
        <taxon>Pectobacteriaceae</taxon>
        <taxon>Affinibrenneria</taxon>
    </lineage>
</organism>
<dbReference type="PIRSF" id="PIRSF034586">
    <property type="entry name" value="Vir_effector_SfrC"/>
    <property type="match status" value="1"/>
</dbReference>
<name>A0A5J5G4U5_9GAMM</name>
<proteinExistence type="predicted"/>
<comment type="caution">
    <text evidence="1">The sequence shown here is derived from an EMBL/GenBank/DDBJ whole genome shotgun (WGS) entry which is preliminary data.</text>
</comment>
<evidence type="ECO:0000313" key="2">
    <source>
        <dbReference type="Proteomes" id="UP000335415"/>
    </source>
</evidence>